<dbReference type="EMBL" id="CAAE01014546">
    <property type="protein sequence ID" value="CAF98090.1"/>
    <property type="molecule type" value="Genomic_DNA"/>
</dbReference>
<reference evidence="2" key="1">
    <citation type="journal article" date="2004" name="Nature">
        <title>Genome duplication in the teleost fish Tetraodon nigroviridis reveals the early vertebrate proto-karyotype.</title>
        <authorList>
            <person name="Jaillon O."/>
            <person name="Aury J.-M."/>
            <person name="Brunet F."/>
            <person name="Petit J.-L."/>
            <person name="Stange-Thomann N."/>
            <person name="Mauceli E."/>
            <person name="Bouneau L."/>
            <person name="Fischer C."/>
            <person name="Ozouf-Costaz C."/>
            <person name="Bernot A."/>
            <person name="Nicaud S."/>
            <person name="Jaffe D."/>
            <person name="Fisher S."/>
            <person name="Lutfalla G."/>
            <person name="Dossat C."/>
            <person name="Segurens B."/>
            <person name="Dasilva C."/>
            <person name="Salanoubat M."/>
            <person name="Levy M."/>
            <person name="Boudet N."/>
            <person name="Castellano S."/>
            <person name="Anthouard V."/>
            <person name="Jubin C."/>
            <person name="Castelli V."/>
            <person name="Katinka M."/>
            <person name="Vacherie B."/>
            <person name="Biemont C."/>
            <person name="Skalli Z."/>
            <person name="Cattolico L."/>
            <person name="Poulain J."/>
            <person name="De Berardinis V."/>
            <person name="Cruaud C."/>
            <person name="Duprat S."/>
            <person name="Brottier P."/>
            <person name="Coutanceau J.-P."/>
            <person name="Gouzy J."/>
            <person name="Parra G."/>
            <person name="Lardier G."/>
            <person name="Chapple C."/>
            <person name="McKernan K.J."/>
            <person name="McEwan P."/>
            <person name="Bosak S."/>
            <person name="Kellis M."/>
            <person name="Volff J.-N."/>
            <person name="Guigo R."/>
            <person name="Zody M.C."/>
            <person name="Mesirov J."/>
            <person name="Lindblad-Toh K."/>
            <person name="Birren B."/>
            <person name="Nusbaum C."/>
            <person name="Kahn D."/>
            <person name="Robinson-Rechavi M."/>
            <person name="Laudet V."/>
            <person name="Schachter V."/>
            <person name="Quetier F."/>
            <person name="Saurin W."/>
            <person name="Scarpelli C."/>
            <person name="Wincker P."/>
            <person name="Lander E.S."/>
            <person name="Weissenbach J."/>
            <person name="Roest Crollius H."/>
        </authorList>
    </citation>
    <scope>NUCLEOTIDE SEQUENCE [LARGE SCALE GENOMIC DNA]</scope>
</reference>
<sequence length="106" mass="11610">METIEEAHVHYCTNPRDATGLPKPHQSRPGCSRGGQSRGGRFRVFDLPPCASHPRGDAHFLPCSEKCKSVGAVFVRLKRPLLCINGASVVFKTLLKIQPLNGTVCR</sequence>
<accession>Q4SMP2</accession>
<dbReference type="AlphaFoldDB" id="Q4SMP2"/>
<organism evidence="2">
    <name type="scientific">Tetraodon nigroviridis</name>
    <name type="common">Spotted green pufferfish</name>
    <name type="synonym">Chelonodon nigroviridis</name>
    <dbReference type="NCBI Taxonomy" id="99883"/>
    <lineage>
        <taxon>Eukaryota</taxon>
        <taxon>Metazoa</taxon>
        <taxon>Chordata</taxon>
        <taxon>Craniata</taxon>
        <taxon>Vertebrata</taxon>
        <taxon>Euteleostomi</taxon>
        <taxon>Actinopterygii</taxon>
        <taxon>Neopterygii</taxon>
        <taxon>Teleostei</taxon>
        <taxon>Neoteleostei</taxon>
        <taxon>Acanthomorphata</taxon>
        <taxon>Eupercaria</taxon>
        <taxon>Tetraodontiformes</taxon>
        <taxon>Tetradontoidea</taxon>
        <taxon>Tetraodontidae</taxon>
        <taxon>Tetraodon</taxon>
    </lineage>
</organism>
<gene>
    <name evidence="2" type="ORF">GSTENG00015668001</name>
</gene>
<evidence type="ECO:0000256" key="1">
    <source>
        <dbReference type="SAM" id="MobiDB-lite"/>
    </source>
</evidence>
<comment type="caution">
    <text evidence="2">The sequence shown here is derived from an EMBL/GenBank/DDBJ whole genome shotgun (WGS) entry which is preliminary data.</text>
</comment>
<dbReference type="KEGG" id="tng:GSTEN00015668G001"/>
<evidence type="ECO:0000313" key="2">
    <source>
        <dbReference type="EMBL" id="CAF98090.1"/>
    </source>
</evidence>
<proteinExistence type="predicted"/>
<reference evidence="2" key="2">
    <citation type="submission" date="2004-02" db="EMBL/GenBank/DDBJ databases">
        <authorList>
            <consortium name="Genoscope"/>
            <consortium name="Whitehead Institute Centre for Genome Research"/>
        </authorList>
    </citation>
    <scope>NUCLEOTIDE SEQUENCE</scope>
</reference>
<feature type="region of interest" description="Disordered" evidence="1">
    <location>
        <begin position="15"/>
        <end position="40"/>
    </location>
</feature>
<protein>
    <submittedName>
        <fullName evidence="2">(spotted green pufferfish) hypothetical protein</fullName>
    </submittedName>
</protein>
<name>Q4SMP2_TETNG</name>